<name>A0AA36DNZ8_CYLNA</name>
<dbReference type="EMBL" id="CATQJL010000001">
    <property type="protein sequence ID" value="CAJ0590069.1"/>
    <property type="molecule type" value="Genomic_DNA"/>
</dbReference>
<gene>
    <name evidence="1" type="ORF">CYNAS_LOCUS2052</name>
</gene>
<dbReference type="AlphaFoldDB" id="A0AA36DNZ8"/>
<accession>A0AA36DNZ8</accession>
<evidence type="ECO:0000313" key="2">
    <source>
        <dbReference type="Proteomes" id="UP001176961"/>
    </source>
</evidence>
<keyword evidence="2" id="KW-1185">Reference proteome</keyword>
<sequence length="81" mass="9038">KCIVCSLKKEGEIARVDLHGVETLGKSQSYPLGNYRHVFKLERTNMSEKGFLGCTLTFTTISRLSTSLKEDQGFRLSGRAV</sequence>
<feature type="non-terminal residue" evidence="1">
    <location>
        <position position="1"/>
    </location>
</feature>
<comment type="caution">
    <text evidence="1">The sequence shown here is derived from an EMBL/GenBank/DDBJ whole genome shotgun (WGS) entry which is preliminary data.</text>
</comment>
<reference evidence="1" key="1">
    <citation type="submission" date="2023-07" db="EMBL/GenBank/DDBJ databases">
        <authorList>
            <consortium name="CYATHOMIX"/>
        </authorList>
    </citation>
    <scope>NUCLEOTIDE SEQUENCE</scope>
    <source>
        <strain evidence="1">N/A</strain>
    </source>
</reference>
<proteinExistence type="predicted"/>
<dbReference type="Proteomes" id="UP001176961">
    <property type="component" value="Unassembled WGS sequence"/>
</dbReference>
<organism evidence="1 2">
    <name type="scientific">Cylicocyclus nassatus</name>
    <name type="common">Nematode worm</name>
    <dbReference type="NCBI Taxonomy" id="53992"/>
    <lineage>
        <taxon>Eukaryota</taxon>
        <taxon>Metazoa</taxon>
        <taxon>Ecdysozoa</taxon>
        <taxon>Nematoda</taxon>
        <taxon>Chromadorea</taxon>
        <taxon>Rhabditida</taxon>
        <taxon>Rhabditina</taxon>
        <taxon>Rhabditomorpha</taxon>
        <taxon>Strongyloidea</taxon>
        <taxon>Strongylidae</taxon>
        <taxon>Cylicocyclus</taxon>
    </lineage>
</organism>
<protein>
    <submittedName>
        <fullName evidence="1">Uncharacterized protein</fullName>
    </submittedName>
</protein>
<evidence type="ECO:0000313" key="1">
    <source>
        <dbReference type="EMBL" id="CAJ0590069.1"/>
    </source>
</evidence>